<name>A0A853MGL1_9CYAN</name>
<dbReference type="RefSeq" id="WP_006278620.1">
    <property type="nucleotide sequence ID" value="NZ_ACYA01000067.1"/>
</dbReference>
<accession>A0A853MGL1</accession>
<protein>
    <recommendedName>
        <fullName evidence="3">DUF4276 family protein</fullName>
    </recommendedName>
</protein>
<evidence type="ECO:0008006" key="3">
    <source>
        <dbReference type="Google" id="ProtNLM"/>
    </source>
</evidence>
<dbReference type="Pfam" id="PF14103">
    <property type="entry name" value="DUF4276"/>
    <property type="match status" value="1"/>
</dbReference>
<reference evidence="1 2" key="1">
    <citation type="submission" date="2016-05" db="EMBL/GenBank/DDBJ databases">
        <title>First complete genome of the cyanobacterium Cylindrospermopsis raciborskii CS505, containing a circular chromosome and a single extrachromosomal element.</title>
        <authorList>
            <person name="Fuentes J."/>
            <person name="Tamames J."/>
            <person name="Allen E."/>
            <person name="Plominski A."/>
            <person name="Vasquez M."/>
        </authorList>
    </citation>
    <scope>NUCLEOTIDE SEQUENCE [LARGE SCALE GENOMIC DNA]</scope>
    <source>
        <strain evidence="1 2">CS505</strain>
    </source>
</reference>
<organism evidence="1 2">
    <name type="scientific">Cylindrospermopsis raciborskii CS-505</name>
    <dbReference type="NCBI Taxonomy" id="533240"/>
    <lineage>
        <taxon>Bacteria</taxon>
        <taxon>Bacillati</taxon>
        <taxon>Cyanobacteriota</taxon>
        <taxon>Cyanophyceae</taxon>
        <taxon>Nostocales</taxon>
        <taxon>Aphanizomenonaceae</taxon>
        <taxon>Cylindrospermopsis</taxon>
    </lineage>
</organism>
<dbReference type="AlphaFoldDB" id="A0A853MGL1"/>
<dbReference type="EMBL" id="LYXA01000001">
    <property type="protein sequence ID" value="OBU76737.1"/>
    <property type="molecule type" value="Genomic_DNA"/>
</dbReference>
<comment type="caution">
    <text evidence="1">The sequence shown here is derived from an EMBL/GenBank/DDBJ whole genome shotgun (WGS) entry which is preliminary data.</text>
</comment>
<sequence length="222" mass="24909">MIRVHIICEGQTEEDFIKEVLRPHFSQKGIAVYPSLIGKPGHKGGNFKIERLLNDVRNRIKGDTEAFCTTMFDYYGLPTSFPGKTTSTAGMTSEEKSNILCRELAQVIESQLGHSISKRFIPYVQMHEFEALLFSDPIIFAKSIDKPAIASELLTIRNSFASPEEINDGPMTAPSKRILTLIAEYQKPTMGVIGALEISLPVLRHECQLFNKWLCCLEQLSS</sequence>
<proteinExistence type="predicted"/>
<evidence type="ECO:0000313" key="2">
    <source>
        <dbReference type="Proteomes" id="UP000093903"/>
    </source>
</evidence>
<gene>
    <name evidence="1" type="ORF">A9P98_10730</name>
</gene>
<dbReference type="Proteomes" id="UP000093903">
    <property type="component" value="Unassembled WGS sequence"/>
</dbReference>
<dbReference type="InterPro" id="IPR025455">
    <property type="entry name" value="DUF4276"/>
</dbReference>
<evidence type="ECO:0000313" key="1">
    <source>
        <dbReference type="EMBL" id="OBU76737.1"/>
    </source>
</evidence>